<evidence type="ECO:0000313" key="15">
    <source>
        <dbReference type="Proteomes" id="UP000315971"/>
    </source>
</evidence>
<evidence type="ECO:0000256" key="12">
    <source>
        <dbReference type="SAM" id="Phobius"/>
    </source>
</evidence>
<dbReference type="PRINTS" id="PR00075">
    <property type="entry name" value="FACDDSATRASE"/>
</dbReference>
<keyword evidence="5" id="KW-0276">Fatty acid metabolism</keyword>
<dbReference type="OrthoDB" id="9768289at2"/>
<evidence type="ECO:0000256" key="11">
    <source>
        <dbReference type="ARBA" id="ARBA00023160"/>
    </source>
</evidence>
<dbReference type="InterPro" id="IPR005804">
    <property type="entry name" value="FA_desaturase_dom"/>
</dbReference>
<evidence type="ECO:0000313" key="14">
    <source>
        <dbReference type="EMBL" id="SMO69891.1"/>
    </source>
</evidence>
<comment type="subcellular location">
    <subcellularLocation>
        <location evidence="1">Membrane</location>
        <topology evidence="1">Multi-pass membrane protein</topology>
    </subcellularLocation>
</comment>
<dbReference type="GO" id="GO:0006633">
    <property type="term" value="P:fatty acid biosynthetic process"/>
    <property type="evidence" value="ECO:0007669"/>
    <property type="project" value="UniProtKB-KW"/>
</dbReference>
<evidence type="ECO:0000256" key="4">
    <source>
        <dbReference type="ARBA" id="ARBA00022692"/>
    </source>
</evidence>
<keyword evidence="9" id="KW-0443">Lipid metabolism</keyword>
<dbReference type="InterPro" id="IPR015876">
    <property type="entry name" value="Acyl-CoA_DS"/>
</dbReference>
<evidence type="ECO:0000256" key="5">
    <source>
        <dbReference type="ARBA" id="ARBA00022832"/>
    </source>
</evidence>
<keyword evidence="7" id="KW-0560">Oxidoreductase</keyword>
<dbReference type="AlphaFoldDB" id="A0A521DFI2"/>
<feature type="transmembrane region" description="Helical" evidence="12">
    <location>
        <begin position="150"/>
        <end position="172"/>
    </location>
</feature>
<evidence type="ECO:0000259" key="13">
    <source>
        <dbReference type="Pfam" id="PF00487"/>
    </source>
</evidence>
<keyword evidence="6 12" id="KW-1133">Transmembrane helix</keyword>
<evidence type="ECO:0000256" key="6">
    <source>
        <dbReference type="ARBA" id="ARBA00022989"/>
    </source>
</evidence>
<dbReference type="GO" id="GO:0016020">
    <property type="term" value="C:membrane"/>
    <property type="evidence" value="ECO:0007669"/>
    <property type="project" value="UniProtKB-SubCell"/>
</dbReference>
<evidence type="ECO:0000256" key="8">
    <source>
        <dbReference type="ARBA" id="ARBA00023004"/>
    </source>
</evidence>
<evidence type="ECO:0000256" key="7">
    <source>
        <dbReference type="ARBA" id="ARBA00023002"/>
    </source>
</evidence>
<keyword evidence="3" id="KW-0444">Lipid biosynthesis</keyword>
<dbReference type="Pfam" id="PF00487">
    <property type="entry name" value="FA_desaturase"/>
    <property type="match status" value="1"/>
</dbReference>
<keyword evidence="4 12" id="KW-0812">Transmembrane</keyword>
<dbReference type="GO" id="GO:0016717">
    <property type="term" value="F:oxidoreductase activity, acting on paired donors, with oxidation of a pair of donors resulting in the reduction of molecular oxygen to two molecules of water"/>
    <property type="evidence" value="ECO:0007669"/>
    <property type="project" value="InterPro"/>
</dbReference>
<dbReference type="PANTHER" id="PTHR11351:SF31">
    <property type="entry name" value="DESATURASE 1, ISOFORM A-RELATED"/>
    <property type="match status" value="1"/>
</dbReference>
<accession>A0A521DFI2</accession>
<dbReference type="RefSeq" id="WP_142604179.1">
    <property type="nucleotide sequence ID" value="NZ_FXSZ01000006.1"/>
</dbReference>
<protein>
    <submittedName>
        <fullName evidence="14">Stearoyl-CoA desaturase (Delta-9 desaturase)</fullName>
    </submittedName>
</protein>
<keyword evidence="15" id="KW-1185">Reference proteome</keyword>
<evidence type="ECO:0000256" key="1">
    <source>
        <dbReference type="ARBA" id="ARBA00004141"/>
    </source>
</evidence>
<proteinExistence type="inferred from homology"/>
<keyword evidence="8" id="KW-0408">Iron</keyword>
<keyword evidence="11" id="KW-0275">Fatty acid biosynthesis</keyword>
<dbReference type="EMBL" id="FXSZ01000006">
    <property type="protein sequence ID" value="SMO69891.1"/>
    <property type="molecule type" value="Genomic_DNA"/>
</dbReference>
<keyword evidence="10 12" id="KW-0472">Membrane</keyword>
<evidence type="ECO:0000256" key="10">
    <source>
        <dbReference type="ARBA" id="ARBA00023136"/>
    </source>
</evidence>
<feature type="transmembrane region" description="Helical" evidence="12">
    <location>
        <begin position="6"/>
        <end position="26"/>
    </location>
</feature>
<feature type="transmembrane region" description="Helical" evidence="12">
    <location>
        <begin position="127"/>
        <end position="144"/>
    </location>
</feature>
<dbReference type="CDD" id="cd03505">
    <property type="entry name" value="Delta9-FADS-like"/>
    <property type="match status" value="1"/>
</dbReference>
<comment type="similarity">
    <text evidence="2">Belongs to the fatty acid desaturase type 2 family.</text>
</comment>
<dbReference type="Proteomes" id="UP000315971">
    <property type="component" value="Unassembled WGS sequence"/>
</dbReference>
<reference evidence="14 15" key="1">
    <citation type="submission" date="2017-05" db="EMBL/GenBank/DDBJ databases">
        <authorList>
            <person name="Varghese N."/>
            <person name="Submissions S."/>
        </authorList>
    </citation>
    <scope>NUCLEOTIDE SEQUENCE [LARGE SCALE GENOMIC DNA]</scope>
    <source>
        <strain evidence="14 15">DSM 21342</strain>
    </source>
</reference>
<evidence type="ECO:0000256" key="3">
    <source>
        <dbReference type="ARBA" id="ARBA00022516"/>
    </source>
</evidence>
<evidence type="ECO:0000256" key="9">
    <source>
        <dbReference type="ARBA" id="ARBA00023098"/>
    </source>
</evidence>
<organism evidence="14 15">
    <name type="scientific">Solitalea koreensis</name>
    <dbReference type="NCBI Taxonomy" id="543615"/>
    <lineage>
        <taxon>Bacteria</taxon>
        <taxon>Pseudomonadati</taxon>
        <taxon>Bacteroidota</taxon>
        <taxon>Sphingobacteriia</taxon>
        <taxon>Sphingobacteriales</taxon>
        <taxon>Sphingobacteriaceae</taxon>
        <taxon>Solitalea</taxon>
    </lineage>
</organism>
<feature type="domain" description="Fatty acid desaturase" evidence="13">
    <location>
        <begin position="5"/>
        <end position="228"/>
    </location>
</feature>
<name>A0A521DFI2_9SPHI</name>
<gene>
    <name evidence="14" type="ORF">SAMN06265350_106226</name>
</gene>
<dbReference type="PANTHER" id="PTHR11351">
    <property type="entry name" value="ACYL-COA DESATURASE"/>
    <property type="match status" value="1"/>
</dbReference>
<evidence type="ECO:0000256" key="2">
    <source>
        <dbReference type="ARBA" id="ARBA00008749"/>
    </source>
</evidence>
<sequence>MIIIIFFIAHWYLSLFTQTFFLHRYAAHQMFTMNKHWEKVFYVLTAIFQGSSYLSPRGYGIMHRLHHAYADTENDPHSPKYSENMFDMMWKTKTIYCDILHDRIKLDPKFIKNVPDWPLMDKLADRWFIRIAWGVLYTLFYIQFANAWWMFLLLPIHFLMGPIHGAIINWFAHKFGYVNFKVNDTAKNLLPLDFLMMGESYHNNHHKFGGRANFGIKWFELDLTYPIILLFNALGIIKMKKNNDLNYM</sequence>